<evidence type="ECO:0000313" key="2">
    <source>
        <dbReference type="EMBL" id="MDY5139899.1"/>
    </source>
</evidence>
<name>A0AAW9HJV0_9ACTO</name>
<gene>
    <name evidence="2" type="ORF">R6G74_01015</name>
    <name evidence="3" type="ORF">R6P33_01255</name>
</gene>
<evidence type="ECO:0000313" key="3">
    <source>
        <dbReference type="EMBL" id="MDY5145650.1"/>
    </source>
</evidence>
<evidence type="ECO:0000256" key="1">
    <source>
        <dbReference type="SAM" id="MobiDB-lite"/>
    </source>
</evidence>
<feature type="compositionally biased region" description="Basic and acidic residues" evidence="1">
    <location>
        <begin position="306"/>
        <end position="332"/>
    </location>
</feature>
<organism evidence="2 5">
    <name type="scientific">Actinotignum timonense</name>
    <dbReference type="NCBI Taxonomy" id="1870995"/>
    <lineage>
        <taxon>Bacteria</taxon>
        <taxon>Bacillati</taxon>
        <taxon>Actinomycetota</taxon>
        <taxon>Actinomycetes</taxon>
        <taxon>Actinomycetales</taxon>
        <taxon>Actinomycetaceae</taxon>
        <taxon>Actinotignum</taxon>
    </lineage>
</organism>
<dbReference type="Proteomes" id="UP001288320">
    <property type="component" value="Unassembled WGS sequence"/>
</dbReference>
<evidence type="ECO:0000313" key="5">
    <source>
        <dbReference type="Proteomes" id="UP001288320"/>
    </source>
</evidence>
<feature type="region of interest" description="Disordered" evidence="1">
    <location>
        <begin position="296"/>
        <end position="356"/>
    </location>
</feature>
<feature type="compositionally biased region" description="Polar residues" evidence="1">
    <location>
        <begin position="333"/>
        <end position="351"/>
    </location>
</feature>
<dbReference type="RefSeq" id="WP_101595178.1">
    <property type="nucleotide sequence ID" value="NZ_CAUPFC010000006.1"/>
</dbReference>
<dbReference type="EMBL" id="JAWNFV010000001">
    <property type="protein sequence ID" value="MDY5139899.1"/>
    <property type="molecule type" value="Genomic_DNA"/>
</dbReference>
<dbReference type="Proteomes" id="UP001284901">
    <property type="component" value="Unassembled WGS sequence"/>
</dbReference>
<evidence type="ECO:0000313" key="4">
    <source>
        <dbReference type="Proteomes" id="UP001284901"/>
    </source>
</evidence>
<dbReference type="AlphaFoldDB" id="A0AAW9HJV0"/>
<reference evidence="2 4" key="1">
    <citation type="submission" date="2023-10" db="EMBL/GenBank/DDBJ databases">
        <title>Whole Genome based description of the genera Actinobaculum and Actinotignum reveals a complex phylogenetic relationship within the species included in the genus Actinotignum.</title>
        <authorList>
            <person name="Jensen C.S."/>
            <person name="Dargis R."/>
            <person name="Kemp M."/>
            <person name="Christensen J.J."/>
        </authorList>
    </citation>
    <scope>NUCLEOTIDE SEQUENCE</scope>
    <source>
        <strain evidence="3 4">SLA_B089</strain>
        <strain evidence="2">SLA_B245</strain>
    </source>
</reference>
<sequence length="555" mass="62207">MGYPLDIKTVAVTELSLDLRNYRMPIHATDENEAILYLIQNEKVFELASEILKAGYLDNEIPLVTSTDTGYTVLEGNRRVTVLKLLNNPALAHRFGDKIATQYDRLVTKYKSELADIPSHIRVMVSESADELQPHIARLHTQTAKKQWSTEQQAQFYYVQIESGSTVADLKSRYNLKSRLNRLLQAGSFFALVDALRGRLTEEEVKLLASVKASPLEYALRLEEIRQLTGLKFTKEGLFAPCGTTPKEMADRLTDDQLVILVRLAQLMKEGEPPLNTRHPIHKGDEKARSEVLSFLSNGDTPPINKEQDQGHQDNCAKKSSPESEPFSRPKSETSNNHSPKSPGESSQPSVDATLDSDVFKNGNISLKNALRKNLKDGSHNDDNQLGVKYVHPTFTINESVEFEHVNGLLYGVFTYGNLPANQTNRRAKLYLITPALRSLFELTLSALDLSNIPDMKLPSRPHSNHKQNVDYVVEKLSDNSFLTYVSKQFPEFGGYKKLKSTFDACNFSEAAGTYGNLAAHASYQNLTGQHVISAFNAAVLFAFLSQWYADYKTK</sequence>
<keyword evidence="4" id="KW-1185">Reference proteome</keyword>
<comment type="caution">
    <text evidence="2">The sequence shown here is derived from an EMBL/GenBank/DDBJ whole genome shotgun (WGS) entry which is preliminary data.</text>
</comment>
<evidence type="ECO:0008006" key="6">
    <source>
        <dbReference type="Google" id="ProtNLM"/>
    </source>
</evidence>
<dbReference type="EMBL" id="JAWNFY010000003">
    <property type="protein sequence ID" value="MDY5145650.1"/>
    <property type="molecule type" value="Genomic_DNA"/>
</dbReference>
<dbReference type="GeneID" id="92813826"/>
<accession>A0AAW9HJV0</accession>
<protein>
    <recommendedName>
        <fullName evidence="6">ParB/Sulfiredoxin domain-containing protein</fullName>
    </recommendedName>
</protein>
<proteinExistence type="predicted"/>